<reference evidence="1" key="1">
    <citation type="journal article" date="2014" name="Int. J. Syst. Evol. Microbiol.">
        <title>Complete genome sequence of Corynebacterium casei LMG S-19264T (=DSM 44701T), isolated from a smear-ripened cheese.</title>
        <authorList>
            <consortium name="US DOE Joint Genome Institute (JGI-PGF)"/>
            <person name="Walter F."/>
            <person name="Albersmeier A."/>
            <person name="Kalinowski J."/>
            <person name="Ruckert C."/>
        </authorList>
    </citation>
    <scope>NUCLEOTIDE SEQUENCE</scope>
    <source>
        <strain evidence="1">KCTC 23714</strain>
    </source>
</reference>
<name>A0A918MHN6_9RHOB</name>
<proteinExistence type="predicted"/>
<organism evidence="1 2">
    <name type="scientific">Gemmobacter lanyuensis</name>
    <dbReference type="NCBI Taxonomy" id="1054497"/>
    <lineage>
        <taxon>Bacteria</taxon>
        <taxon>Pseudomonadati</taxon>
        <taxon>Pseudomonadota</taxon>
        <taxon>Alphaproteobacteria</taxon>
        <taxon>Rhodobacterales</taxon>
        <taxon>Paracoccaceae</taxon>
        <taxon>Gemmobacter</taxon>
    </lineage>
</organism>
<dbReference type="AlphaFoldDB" id="A0A918MHN6"/>
<accession>A0A918MHN6</accession>
<keyword evidence="2" id="KW-1185">Reference proteome</keyword>
<evidence type="ECO:0000313" key="2">
    <source>
        <dbReference type="Proteomes" id="UP000628984"/>
    </source>
</evidence>
<gene>
    <name evidence="1" type="ORF">GCM10011452_13550</name>
</gene>
<reference evidence="1" key="2">
    <citation type="submission" date="2020-09" db="EMBL/GenBank/DDBJ databases">
        <authorList>
            <person name="Sun Q."/>
            <person name="Kim S."/>
        </authorList>
    </citation>
    <scope>NUCLEOTIDE SEQUENCE</scope>
    <source>
        <strain evidence="1">KCTC 23714</strain>
    </source>
</reference>
<comment type="caution">
    <text evidence="1">The sequence shown here is derived from an EMBL/GenBank/DDBJ whole genome shotgun (WGS) entry which is preliminary data.</text>
</comment>
<dbReference type="Proteomes" id="UP000628984">
    <property type="component" value="Unassembled WGS sequence"/>
</dbReference>
<protein>
    <submittedName>
        <fullName evidence="1">Uncharacterized protein</fullName>
    </submittedName>
</protein>
<sequence>MIITDFTTQSALRYMPSGERSCASGKGAACTTGSGGAGATGAVIAGVWAGAGGAGCANALPQIITAARTRRKGVRMAILYFRQFYFDSRDVY</sequence>
<evidence type="ECO:0000313" key="1">
    <source>
        <dbReference type="EMBL" id="GGW26571.1"/>
    </source>
</evidence>
<dbReference type="EMBL" id="BMYQ01000002">
    <property type="protein sequence ID" value="GGW26571.1"/>
    <property type="molecule type" value="Genomic_DNA"/>
</dbReference>